<dbReference type="GO" id="GO:0005524">
    <property type="term" value="F:ATP binding"/>
    <property type="evidence" value="ECO:0007669"/>
    <property type="project" value="UniProtKB-UniRule"/>
</dbReference>
<comment type="function">
    <text evidence="2">Part of the Type IV secretion system.</text>
</comment>
<dbReference type="GO" id="GO:0044097">
    <property type="term" value="P:secretion by the type IV secretion system"/>
    <property type="evidence" value="ECO:0007669"/>
    <property type="project" value="InterPro"/>
</dbReference>
<dbReference type="Gene3D" id="3.40.50.300">
    <property type="entry name" value="P-loop containing nucleotide triphosphate hydrolases"/>
    <property type="match status" value="1"/>
</dbReference>
<accession>A0AAU7U4L9</accession>
<name>A0AAU7U4L9_9GAMM</name>
<dbReference type="GO" id="GO:0043684">
    <property type="term" value="C:type IV secretion system complex"/>
    <property type="evidence" value="ECO:0007669"/>
    <property type="project" value="UniProtKB-UniRule"/>
</dbReference>
<dbReference type="SUPFAM" id="SSF52540">
    <property type="entry name" value="P-loop containing nucleoside triphosphate hydrolases"/>
    <property type="match status" value="1"/>
</dbReference>
<dbReference type="CDD" id="cd01130">
    <property type="entry name" value="VirB11-like_ATPase"/>
    <property type="match status" value="1"/>
</dbReference>
<dbReference type="AlphaFoldDB" id="A0AAU7U4L9"/>
<dbReference type="InterPro" id="IPR050921">
    <property type="entry name" value="T4SS_GSP_E_ATPase"/>
</dbReference>
<feature type="domain" description="Bacterial type II secretion system protein E" evidence="3">
    <location>
        <begin position="141"/>
        <end position="283"/>
    </location>
</feature>
<dbReference type="Gene3D" id="3.30.450.90">
    <property type="match status" value="1"/>
</dbReference>
<dbReference type="InterPro" id="IPR001482">
    <property type="entry name" value="T2SS/T4SS_dom"/>
</dbReference>
<evidence type="ECO:0000256" key="2">
    <source>
        <dbReference type="RuleBase" id="RU366071"/>
    </source>
</evidence>
<sequence>MSEALAHLRDELFGHYLDMPGLTEIAVNRTNELFTKIGGVWQQHKADLTFNKLDTFSRALANFHGDNLSDTKPILSATLPTGERGQIVIPPACERDTMSITLRKPSTVRINHQAYVERGFYNRITGASKVENYRETLSTIYRDKDFPLFMRMALQHGLTMMFVGETGSGKTTYLKSLTEFIPRDLRIITIEDNPEVLLPDHPNHVHLFYPSEAGNSESAIVTSGSLLRACYRMNPDRILQTEVRGGEAWDFVKICTSGHEGSITSQHSGNPYEAITGLVERCYQNSECNNLPYSVLLSKVLNCIDVIASIEVEGDVRQIGEIYFKDVDKAAYMKRFREEIW</sequence>
<keyword evidence="2" id="KW-0547">Nucleotide-binding</keyword>
<dbReference type="InterPro" id="IPR014155">
    <property type="entry name" value="VirB11"/>
</dbReference>
<dbReference type="EMBL" id="CP158295">
    <property type="protein sequence ID" value="XBV47767.1"/>
    <property type="molecule type" value="Genomic_DNA"/>
</dbReference>
<dbReference type="PANTHER" id="PTHR30486">
    <property type="entry name" value="TWITCHING MOTILITY PROTEIN PILT"/>
    <property type="match status" value="1"/>
</dbReference>
<dbReference type="RefSeq" id="WP_350262820.1">
    <property type="nucleotide sequence ID" value="NZ_CP158295.1"/>
</dbReference>
<dbReference type="InterPro" id="IPR025662">
    <property type="entry name" value="Sigma_54_int_dom_ATP-bd_1"/>
</dbReference>
<geneLocation type="plasmid" evidence="4">
    <name>plasmindC</name>
</geneLocation>
<evidence type="ECO:0000313" key="4">
    <source>
        <dbReference type="EMBL" id="XBV47767.1"/>
    </source>
</evidence>
<evidence type="ECO:0000259" key="3">
    <source>
        <dbReference type="Pfam" id="PF00437"/>
    </source>
</evidence>
<dbReference type="InterPro" id="IPR027417">
    <property type="entry name" value="P-loop_NTPase"/>
</dbReference>
<dbReference type="NCBIfam" id="TIGR02788">
    <property type="entry name" value="VirB11"/>
    <property type="match status" value="1"/>
</dbReference>
<dbReference type="GO" id="GO:0016887">
    <property type="term" value="F:ATP hydrolysis activity"/>
    <property type="evidence" value="ECO:0007669"/>
    <property type="project" value="InterPro"/>
</dbReference>
<organism evidence="4">
    <name type="scientific">Pantoea sp. BJ2</name>
    <dbReference type="NCBI Taxonomy" id="3141322"/>
    <lineage>
        <taxon>Bacteria</taxon>
        <taxon>Pseudomonadati</taxon>
        <taxon>Pseudomonadota</taxon>
        <taxon>Gammaproteobacteria</taxon>
        <taxon>Enterobacterales</taxon>
        <taxon>Erwiniaceae</taxon>
        <taxon>Pantoea</taxon>
    </lineage>
</organism>
<comment type="similarity">
    <text evidence="1 2">Belongs to the GSP E family.</text>
</comment>
<keyword evidence="4" id="KW-0614">Plasmid</keyword>
<gene>
    <name evidence="4" type="primary">virB11</name>
    <name evidence="4" type="ORF">AAF463_25150</name>
</gene>
<evidence type="ECO:0000256" key="1">
    <source>
        <dbReference type="ARBA" id="ARBA00006611"/>
    </source>
</evidence>
<dbReference type="Pfam" id="PF00437">
    <property type="entry name" value="T2SSE"/>
    <property type="match status" value="1"/>
</dbReference>
<reference evidence="4" key="1">
    <citation type="submission" date="2024-06" db="EMBL/GenBank/DDBJ databases">
        <title>Multiomics insights into the TNT degradation mechanism by Pantoea sp. BJ2 isolated from an ammunition destruction site.</title>
        <authorList>
            <person name="Luo J."/>
        </authorList>
    </citation>
    <scope>NUCLEOTIDE SEQUENCE</scope>
    <source>
        <strain evidence="4">BJ2</strain>
        <plasmid evidence="4">plasmindC</plasmid>
    </source>
</reference>
<dbReference type="PROSITE" id="PS00675">
    <property type="entry name" value="SIGMA54_INTERACT_1"/>
    <property type="match status" value="1"/>
</dbReference>
<proteinExistence type="inferred from homology"/>
<dbReference type="PANTHER" id="PTHR30486:SF6">
    <property type="entry name" value="TYPE IV PILUS RETRACTATION ATPASE PILT"/>
    <property type="match status" value="1"/>
</dbReference>
<protein>
    <recommendedName>
        <fullName evidence="2">Type IV secretion system protein</fullName>
    </recommendedName>
</protein>
<keyword evidence="2" id="KW-0067">ATP-binding</keyword>